<sequence>MSDEITVHSDDETDQEKPPAKRARAKKKSVEERKSILEDDQWVSKVVNDREVKCGGCLKPIKLGRSYELKNWTAHRELCPRITQQKRVRSIVRTSAPLHKLNNSDTITSFFKIARKPTHASVSQELLGKLEGPTISAKKFTTKTVKAEPSIRSMLSPLNPAENVTSSPIKKKVCVHLRSPQYTTYLELTRTQTFGGISSQAFAIIMNPDDEVIPVPIDECLDSDVNKWTETEWKKAVLTMSAFARWEVDISGGFIGSTVCELQTHNSDAVWNLCRAISKDESFKRSVQRKNHEAGLSQEERLKKSQLREIHSSLTTDCLQKIEQHHMKDLLDDKILFDINDSLKTDDPHDCFLRLWSHAKEGNLGKHEHVVEICASLEDRVRRESSDNPKLKYGIQYVQNVINYMMLMRGYGHNSHQQYTIFTSTFGGPSSRQLQKLRLIRSGSRCDNQGQSSYWFMHASILQALSQVPIPQSPLIVVTLLPTAGKEDASDIHTLHICLITMAGQLNLLILAMAADGAATELTVQSLMDQEQTEPPPLVYENLPYGI</sequence>
<accession>A0A9W9A813</accession>
<organism evidence="2 3">
    <name type="scientific">Lentinula lateritia</name>
    <dbReference type="NCBI Taxonomy" id="40482"/>
    <lineage>
        <taxon>Eukaryota</taxon>
        <taxon>Fungi</taxon>
        <taxon>Dikarya</taxon>
        <taxon>Basidiomycota</taxon>
        <taxon>Agaricomycotina</taxon>
        <taxon>Agaricomycetes</taxon>
        <taxon>Agaricomycetidae</taxon>
        <taxon>Agaricales</taxon>
        <taxon>Marasmiineae</taxon>
        <taxon>Omphalotaceae</taxon>
        <taxon>Lentinula</taxon>
    </lineage>
</organism>
<evidence type="ECO:0000256" key="1">
    <source>
        <dbReference type="SAM" id="MobiDB-lite"/>
    </source>
</evidence>
<dbReference type="AlphaFoldDB" id="A0A9W9A813"/>
<reference evidence="2" key="1">
    <citation type="submission" date="2022-08" db="EMBL/GenBank/DDBJ databases">
        <authorList>
            <consortium name="DOE Joint Genome Institute"/>
            <person name="Min B."/>
            <person name="Riley R."/>
            <person name="Sierra-Patev S."/>
            <person name="Naranjo-Ortiz M."/>
            <person name="Looney B."/>
            <person name="Konkel Z."/>
            <person name="Slot J.C."/>
            <person name="Sakamoto Y."/>
            <person name="Steenwyk J.L."/>
            <person name="Rokas A."/>
            <person name="Carro J."/>
            <person name="Camarero S."/>
            <person name="Ferreira P."/>
            <person name="Molpeceres G."/>
            <person name="Ruiz-Duenas F.J."/>
            <person name="Serrano A."/>
            <person name="Henrissat B."/>
            <person name="Drula E."/>
            <person name="Hughes K.W."/>
            <person name="Mata J.L."/>
            <person name="Ishikawa N.K."/>
            <person name="Vargas-Isla R."/>
            <person name="Ushijima S."/>
            <person name="Smith C.A."/>
            <person name="Ahrendt S."/>
            <person name="Andreopoulos W."/>
            <person name="He G."/>
            <person name="Labutti K."/>
            <person name="Lipzen A."/>
            <person name="Ng V."/>
            <person name="Sandor L."/>
            <person name="Barry K."/>
            <person name="Martinez A.T."/>
            <person name="Xiao Y."/>
            <person name="Gibbons J.G."/>
            <person name="Terashima K."/>
            <person name="Hibbett D.S."/>
            <person name="Grigoriev I.V."/>
        </authorList>
    </citation>
    <scope>NUCLEOTIDE SEQUENCE</scope>
    <source>
        <strain evidence="2">Sp2 HRB7682 ss15</strain>
    </source>
</reference>
<comment type="caution">
    <text evidence="2">The sequence shown here is derived from an EMBL/GenBank/DDBJ whole genome shotgun (WGS) entry which is preliminary data.</text>
</comment>
<feature type="compositionally biased region" description="Basic and acidic residues" evidence="1">
    <location>
        <begin position="1"/>
        <end position="19"/>
    </location>
</feature>
<evidence type="ECO:0000313" key="3">
    <source>
        <dbReference type="Proteomes" id="UP001150238"/>
    </source>
</evidence>
<name>A0A9W9A813_9AGAR</name>
<feature type="region of interest" description="Disordered" evidence="1">
    <location>
        <begin position="1"/>
        <end position="31"/>
    </location>
</feature>
<dbReference type="EMBL" id="JANVFS010000021">
    <property type="protein sequence ID" value="KAJ4475948.1"/>
    <property type="molecule type" value="Genomic_DNA"/>
</dbReference>
<reference evidence="2" key="2">
    <citation type="journal article" date="2023" name="Proc. Natl. Acad. Sci. U.S.A.">
        <title>A global phylogenomic analysis of the shiitake genus Lentinula.</title>
        <authorList>
            <person name="Sierra-Patev S."/>
            <person name="Min B."/>
            <person name="Naranjo-Ortiz M."/>
            <person name="Looney B."/>
            <person name="Konkel Z."/>
            <person name="Slot J.C."/>
            <person name="Sakamoto Y."/>
            <person name="Steenwyk J.L."/>
            <person name="Rokas A."/>
            <person name="Carro J."/>
            <person name="Camarero S."/>
            <person name="Ferreira P."/>
            <person name="Molpeceres G."/>
            <person name="Ruiz-Duenas F.J."/>
            <person name="Serrano A."/>
            <person name="Henrissat B."/>
            <person name="Drula E."/>
            <person name="Hughes K.W."/>
            <person name="Mata J.L."/>
            <person name="Ishikawa N.K."/>
            <person name="Vargas-Isla R."/>
            <person name="Ushijima S."/>
            <person name="Smith C.A."/>
            <person name="Donoghue J."/>
            <person name="Ahrendt S."/>
            <person name="Andreopoulos W."/>
            <person name="He G."/>
            <person name="LaButti K."/>
            <person name="Lipzen A."/>
            <person name="Ng V."/>
            <person name="Riley R."/>
            <person name="Sandor L."/>
            <person name="Barry K."/>
            <person name="Martinez A.T."/>
            <person name="Xiao Y."/>
            <person name="Gibbons J.G."/>
            <person name="Terashima K."/>
            <person name="Grigoriev I.V."/>
            <person name="Hibbett D."/>
        </authorList>
    </citation>
    <scope>NUCLEOTIDE SEQUENCE</scope>
    <source>
        <strain evidence="2">Sp2 HRB7682 ss15</strain>
    </source>
</reference>
<proteinExistence type="predicted"/>
<protein>
    <submittedName>
        <fullName evidence="2">Uncharacterized protein</fullName>
    </submittedName>
</protein>
<gene>
    <name evidence="2" type="ORF">C8J55DRAFT_561977</name>
</gene>
<evidence type="ECO:0000313" key="2">
    <source>
        <dbReference type="EMBL" id="KAJ4475948.1"/>
    </source>
</evidence>
<dbReference type="Proteomes" id="UP001150238">
    <property type="component" value="Unassembled WGS sequence"/>
</dbReference>